<reference evidence="2" key="2">
    <citation type="submission" date="2021-04" db="EMBL/GenBank/DDBJ databases">
        <authorList>
            <person name="Gilroy R."/>
        </authorList>
    </citation>
    <scope>NUCLEOTIDE SEQUENCE</scope>
    <source>
        <strain evidence="2">5933</strain>
    </source>
</reference>
<dbReference type="Proteomes" id="UP000823918">
    <property type="component" value="Unassembled WGS sequence"/>
</dbReference>
<dbReference type="SUPFAM" id="SSF56281">
    <property type="entry name" value="Metallo-hydrolase/oxidoreductase"/>
    <property type="match status" value="1"/>
</dbReference>
<dbReference type="Gene3D" id="3.60.15.10">
    <property type="entry name" value="Ribonuclease Z/Hydroxyacylglutathione hydrolase-like"/>
    <property type="match status" value="1"/>
</dbReference>
<dbReference type="EMBL" id="DWWA01000053">
    <property type="protein sequence ID" value="HJC73192.1"/>
    <property type="molecule type" value="Genomic_DNA"/>
</dbReference>
<dbReference type="InterPro" id="IPR036866">
    <property type="entry name" value="RibonucZ/Hydroxyglut_hydro"/>
</dbReference>
<name>A0A9D2Q5E0_9FIRM</name>
<evidence type="ECO:0000313" key="2">
    <source>
        <dbReference type="EMBL" id="HJC73192.1"/>
    </source>
</evidence>
<gene>
    <name evidence="2" type="ORF">H9698_10445</name>
</gene>
<organism evidence="2 3">
    <name type="scientific">Candidatus Ruthenibacterium merdavium</name>
    <dbReference type="NCBI Taxonomy" id="2838752"/>
    <lineage>
        <taxon>Bacteria</taxon>
        <taxon>Bacillati</taxon>
        <taxon>Bacillota</taxon>
        <taxon>Clostridia</taxon>
        <taxon>Eubacteriales</taxon>
        <taxon>Oscillospiraceae</taxon>
        <taxon>Ruthenibacterium</taxon>
    </lineage>
</organism>
<evidence type="ECO:0000259" key="1">
    <source>
        <dbReference type="SMART" id="SM00849"/>
    </source>
</evidence>
<dbReference type="AlphaFoldDB" id="A0A9D2Q5E0"/>
<dbReference type="Pfam" id="PF12706">
    <property type="entry name" value="Lactamase_B_2"/>
    <property type="match status" value="1"/>
</dbReference>
<dbReference type="InterPro" id="IPR052533">
    <property type="entry name" value="WalJ/YycJ-like"/>
</dbReference>
<accession>A0A9D2Q5E0</accession>
<reference evidence="2" key="1">
    <citation type="journal article" date="2021" name="PeerJ">
        <title>Extensive microbial diversity within the chicken gut microbiome revealed by metagenomics and culture.</title>
        <authorList>
            <person name="Gilroy R."/>
            <person name="Ravi A."/>
            <person name="Getino M."/>
            <person name="Pursley I."/>
            <person name="Horton D.L."/>
            <person name="Alikhan N.F."/>
            <person name="Baker D."/>
            <person name="Gharbi K."/>
            <person name="Hall N."/>
            <person name="Watson M."/>
            <person name="Adriaenssens E.M."/>
            <person name="Foster-Nyarko E."/>
            <person name="Jarju S."/>
            <person name="Secka A."/>
            <person name="Antonio M."/>
            <person name="Oren A."/>
            <person name="Chaudhuri R.R."/>
            <person name="La Ragione R."/>
            <person name="Hildebrand F."/>
            <person name="Pallen M.J."/>
        </authorList>
    </citation>
    <scope>NUCLEOTIDE SEQUENCE</scope>
    <source>
        <strain evidence="2">5933</strain>
    </source>
</reference>
<sequence length="238" mass="26426">MQIKTLASGSKGNAYLVYDGTTMLLLECGISIREIMKRSNYSLSRVDACLVTHEHGDHAKAAQDILFRGIPLYCSAGTAASLNITNCPGCRAELRHLQETKVGTMLIQPLSVYHDAEEPLGWMIESKKDGTRLVFLTDTSHVDYIFPPVDHIMIECNHMGASSMSDCNAYLARRVLDNHLSMDACIQFLRAQEMSQVKDIRLLHISHRHGDPSVMRHAAAAATGKFIIIAEEEPTCRI</sequence>
<protein>
    <submittedName>
        <fullName evidence="2">MBL fold metallo-hydrolase</fullName>
    </submittedName>
</protein>
<proteinExistence type="predicted"/>
<dbReference type="SMART" id="SM00849">
    <property type="entry name" value="Lactamase_B"/>
    <property type="match status" value="1"/>
</dbReference>
<dbReference type="InterPro" id="IPR001279">
    <property type="entry name" value="Metallo-B-lactamas"/>
</dbReference>
<feature type="domain" description="Metallo-beta-lactamase" evidence="1">
    <location>
        <begin position="11"/>
        <end position="179"/>
    </location>
</feature>
<evidence type="ECO:0000313" key="3">
    <source>
        <dbReference type="Proteomes" id="UP000823918"/>
    </source>
</evidence>
<dbReference type="PANTHER" id="PTHR47619">
    <property type="entry name" value="METALLO-HYDROLASE YYCJ-RELATED"/>
    <property type="match status" value="1"/>
</dbReference>
<comment type="caution">
    <text evidence="2">The sequence shown here is derived from an EMBL/GenBank/DDBJ whole genome shotgun (WGS) entry which is preliminary data.</text>
</comment>
<dbReference type="PANTHER" id="PTHR47619:SF1">
    <property type="entry name" value="EXODEOXYRIBONUCLEASE WALJ"/>
    <property type="match status" value="1"/>
</dbReference>